<keyword evidence="2" id="KW-1185">Reference proteome</keyword>
<name>A0A3N4I511_ASCIM</name>
<dbReference type="STRING" id="1160509.A0A3N4I511"/>
<sequence length="214" mass="23920">MSGSMVNVPQAPRELLALQNRLTPLLSSLQSLYEQVERNPQSLNLAHIQQHLQILSTLLSSLAASIPRPEQLGQSFYVFSSHPNEKFPAVEHEVFLNRLMRKKPLDNVTEWIDEGMKASEGIKNLEPAEGAGWATDAWLEIIQKRDAGEYEDDDEDDIPIRKAEHTLTPAEAKEALERRWRFESTGVMGVSGHGRNSITQMHGNVAMVGRPGGM</sequence>
<reference evidence="1 2" key="1">
    <citation type="journal article" date="2018" name="Nat. Ecol. Evol.">
        <title>Pezizomycetes genomes reveal the molecular basis of ectomycorrhizal truffle lifestyle.</title>
        <authorList>
            <person name="Murat C."/>
            <person name="Payen T."/>
            <person name="Noel B."/>
            <person name="Kuo A."/>
            <person name="Morin E."/>
            <person name="Chen J."/>
            <person name="Kohler A."/>
            <person name="Krizsan K."/>
            <person name="Balestrini R."/>
            <person name="Da Silva C."/>
            <person name="Montanini B."/>
            <person name="Hainaut M."/>
            <person name="Levati E."/>
            <person name="Barry K.W."/>
            <person name="Belfiori B."/>
            <person name="Cichocki N."/>
            <person name="Clum A."/>
            <person name="Dockter R.B."/>
            <person name="Fauchery L."/>
            <person name="Guy J."/>
            <person name="Iotti M."/>
            <person name="Le Tacon F."/>
            <person name="Lindquist E.A."/>
            <person name="Lipzen A."/>
            <person name="Malagnac F."/>
            <person name="Mello A."/>
            <person name="Molinier V."/>
            <person name="Miyauchi S."/>
            <person name="Poulain J."/>
            <person name="Riccioni C."/>
            <person name="Rubini A."/>
            <person name="Sitrit Y."/>
            <person name="Splivallo R."/>
            <person name="Traeger S."/>
            <person name="Wang M."/>
            <person name="Zifcakova L."/>
            <person name="Wipf D."/>
            <person name="Zambonelli A."/>
            <person name="Paolocci F."/>
            <person name="Nowrousian M."/>
            <person name="Ottonello S."/>
            <person name="Baldrian P."/>
            <person name="Spatafora J.W."/>
            <person name="Henrissat B."/>
            <person name="Nagy L.G."/>
            <person name="Aury J.M."/>
            <person name="Wincker P."/>
            <person name="Grigoriev I.V."/>
            <person name="Bonfante P."/>
            <person name="Martin F.M."/>
        </authorList>
    </citation>
    <scope>NUCLEOTIDE SEQUENCE [LARGE SCALE GENOMIC DNA]</scope>
    <source>
        <strain evidence="1 2">RN42</strain>
    </source>
</reference>
<dbReference type="EMBL" id="ML119681">
    <property type="protein sequence ID" value="RPA81173.1"/>
    <property type="molecule type" value="Genomic_DNA"/>
</dbReference>
<evidence type="ECO:0000313" key="2">
    <source>
        <dbReference type="Proteomes" id="UP000275078"/>
    </source>
</evidence>
<accession>A0A3N4I511</accession>
<evidence type="ECO:0000313" key="1">
    <source>
        <dbReference type="EMBL" id="RPA81173.1"/>
    </source>
</evidence>
<organism evidence="1 2">
    <name type="scientific">Ascobolus immersus RN42</name>
    <dbReference type="NCBI Taxonomy" id="1160509"/>
    <lineage>
        <taxon>Eukaryota</taxon>
        <taxon>Fungi</taxon>
        <taxon>Dikarya</taxon>
        <taxon>Ascomycota</taxon>
        <taxon>Pezizomycotina</taxon>
        <taxon>Pezizomycetes</taxon>
        <taxon>Pezizales</taxon>
        <taxon>Ascobolaceae</taxon>
        <taxon>Ascobolus</taxon>
    </lineage>
</organism>
<dbReference type="Proteomes" id="UP000275078">
    <property type="component" value="Unassembled WGS sequence"/>
</dbReference>
<evidence type="ECO:0008006" key="3">
    <source>
        <dbReference type="Google" id="ProtNLM"/>
    </source>
</evidence>
<dbReference type="AlphaFoldDB" id="A0A3N4I511"/>
<proteinExistence type="predicted"/>
<dbReference type="OrthoDB" id="5329317at2759"/>
<gene>
    <name evidence="1" type="ORF">BJ508DRAFT_361996</name>
</gene>
<dbReference type="Gene3D" id="6.10.250.2610">
    <property type="match status" value="1"/>
</dbReference>
<protein>
    <recommendedName>
        <fullName evidence="3">Mediator complex subunit 8</fullName>
    </recommendedName>
</protein>